<reference evidence="2 3" key="1">
    <citation type="submission" date="2019-03" db="EMBL/GenBank/DDBJ databases">
        <title>The genome sequence of a newly discovered highly antifungal drug resistant Aspergillus species, Aspergillus tanneri NIH 1004.</title>
        <authorList>
            <person name="Mounaud S."/>
            <person name="Singh I."/>
            <person name="Joardar V."/>
            <person name="Pakala S."/>
            <person name="Pakala S."/>
            <person name="Venepally P."/>
            <person name="Hoover J."/>
            <person name="Nierman W."/>
            <person name="Chung J."/>
            <person name="Losada L."/>
        </authorList>
    </citation>
    <scope>NUCLEOTIDE SEQUENCE [LARGE SCALE GENOMIC DNA]</scope>
    <source>
        <strain evidence="2 3">NIH1004</strain>
    </source>
</reference>
<proteinExistence type="predicted"/>
<sequence>MPFTPGIARVPRTRNTLGTSAAASSPLKL</sequence>
<organism evidence="2 3">
    <name type="scientific">Aspergillus tanneri</name>
    <dbReference type="NCBI Taxonomy" id="1220188"/>
    <lineage>
        <taxon>Eukaryota</taxon>
        <taxon>Fungi</taxon>
        <taxon>Dikarya</taxon>
        <taxon>Ascomycota</taxon>
        <taxon>Pezizomycotina</taxon>
        <taxon>Eurotiomycetes</taxon>
        <taxon>Eurotiomycetidae</taxon>
        <taxon>Eurotiales</taxon>
        <taxon>Aspergillaceae</taxon>
        <taxon>Aspergillus</taxon>
        <taxon>Aspergillus subgen. Circumdati</taxon>
    </lineage>
</organism>
<keyword evidence="3" id="KW-1185">Reference proteome</keyword>
<dbReference type="EMBL" id="SOSA01000592">
    <property type="protein sequence ID" value="THC89862.1"/>
    <property type="molecule type" value="Genomic_DNA"/>
</dbReference>
<gene>
    <name evidence="2" type="ORF">EYZ11_010675</name>
</gene>
<dbReference type="Proteomes" id="UP000308092">
    <property type="component" value="Unassembled WGS sequence"/>
</dbReference>
<evidence type="ECO:0000313" key="2">
    <source>
        <dbReference type="EMBL" id="THC89862.1"/>
    </source>
</evidence>
<feature type="compositionally biased region" description="Polar residues" evidence="1">
    <location>
        <begin position="13"/>
        <end position="23"/>
    </location>
</feature>
<protein>
    <submittedName>
        <fullName evidence="2">Uncharacterized protein</fullName>
    </submittedName>
</protein>
<comment type="caution">
    <text evidence="2">The sequence shown here is derived from an EMBL/GenBank/DDBJ whole genome shotgun (WGS) entry which is preliminary data.</text>
</comment>
<name>A0A4S3J5A1_9EURO</name>
<dbReference type="AlphaFoldDB" id="A0A4S3J5A1"/>
<evidence type="ECO:0000256" key="1">
    <source>
        <dbReference type="SAM" id="MobiDB-lite"/>
    </source>
</evidence>
<evidence type="ECO:0000313" key="3">
    <source>
        <dbReference type="Proteomes" id="UP000308092"/>
    </source>
</evidence>
<dbReference type="VEuPathDB" id="FungiDB:EYZ11_010675"/>
<feature type="region of interest" description="Disordered" evidence="1">
    <location>
        <begin position="1"/>
        <end position="29"/>
    </location>
</feature>
<accession>A0A4S3J5A1</accession>